<dbReference type="Proteomes" id="UP000198366">
    <property type="component" value="Chromosome I"/>
</dbReference>
<dbReference type="AlphaFoldDB" id="A0A238GTU8"/>
<sequence>MGLKNKIKGFVKERMPFIMRCVRGFKGAKNAHESAHDRDAHCGINHEIKEMLEAKKLHSLQEKALFNHDYQESVFLAIASLNNESFIEYNKSIYKNSSLNYNYGGGGHLEDRVIHPTLTLPNPTHSGYFDYDKRSQNPKSPLNPWAFIRVKNEIVTLEESLFSMLPAVQRGVIGFNDCDDGSKEVVLEFCKKFPSFIPISYPYEVILKDCPSLWHQLYHYYNYTLSFIPKNEWVVKIDCDHIYDAKKLYESFYIPKSIKEVVMYSRINFVVRDFEVFVRNDGDFGFLDAWGDHWLLYNDCEPFEIWRYNDESYEVLKLKDKHHIKDKEMVQWHFPLAKKRRNAIVYDDLIPLKEFKKRHADLIGTRIEESMLDEKRILEVYQKFRLP</sequence>
<reference evidence="1 2" key="1">
    <citation type="submission" date="2016-12" db="EMBL/GenBank/DDBJ databases">
        <authorList>
            <person name="Song W.-J."/>
            <person name="Kurnit D.M."/>
        </authorList>
    </citation>
    <scope>NUCLEOTIDE SEQUENCE [LARGE SCALE GENOMIC DNA]</scope>
    <source>
        <strain evidence="1">BCM-300</strain>
    </source>
</reference>
<evidence type="ECO:0000313" key="2">
    <source>
        <dbReference type="Proteomes" id="UP000198366"/>
    </source>
</evidence>
<dbReference type="Pfam" id="PF06306">
    <property type="entry name" value="CgtA"/>
    <property type="match status" value="1"/>
</dbReference>
<name>A0A238GTU8_HELPX</name>
<dbReference type="InterPro" id="IPR010446">
    <property type="entry name" value="GalNAc_Trfase_b"/>
</dbReference>
<evidence type="ECO:0000313" key="1">
    <source>
        <dbReference type="EMBL" id="SMA52218.1"/>
    </source>
</evidence>
<dbReference type="RefSeq" id="WP_089086578.1">
    <property type="nucleotide sequence ID" value="NZ_LT635473.1"/>
</dbReference>
<dbReference type="EMBL" id="LT837687">
    <property type="protein sequence ID" value="SMA52218.1"/>
    <property type="molecule type" value="Genomic_DNA"/>
</dbReference>
<keyword evidence="1" id="KW-0808">Transferase</keyword>
<gene>
    <name evidence="1" type="ORF">BCM300_00220</name>
</gene>
<organism evidence="1 2">
    <name type="scientific">Helicobacter pylori</name>
    <name type="common">Campylobacter pylori</name>
    <dbReference type="NCBI Taxonomy" id="210"/>
    <lineage>
        <taxon>Bacteria</taxon>
        <taxon>Pseudomonadati</taxon>
        <taxon>Campylobacterota</taxon>
        <taxon>Epsilonproteobacteria</taxon>
        <taxon>Campylobacterales</taxon>
        <taxon>Helicobacteraceae</taxon>
        <taxon>Helicobacter</taxon>
    </lineage>
</organism>
<accession>A0A238GTU8</accession>
<dbReference type="GO" id="GO:0016740">
    <property type="term" value="F:transferase activity"/>
    <property type="evidence" value="ECO:0007669"/>
    <property type="project" value="UniProtKB-KW"/>
</dbReference>
<protein>
    <submittedName>
        <fullName evidence="1">Beta-1,4-N-acetylgalactosamyltransferase</fullName>
    </submittedName>
</protein>
<proteinExistence type="predicted"/>